<evidence type="ECO:0008006" key="4">
    <source>
        <dbReference type="Google" id="ProtNLM"/>
    </source>
</evidence>
<dbReference type="Proteomes" id="UP000283734">
    <property type="component" value="Unassembled WGS sequence"/>
</dbReference>
<sequence length="174" mass="18510">MNALITLFWRLAIFRASPEHTPYSQSVFALVLLLWSGLQLLVGLLQQGLPASLLLGSQWIALTVLLGGTFMMLAFKGLGGRWLQTATSLVGVDVVLSLANLPLLLSGWLFGPGADWVQVFILLLVSWQLAAQAFIFHRALNVGPFLGLGIAMALLVASYGSVAVLLPAVMAPAG</sequence>
<feature type="transmembrane region" description="Helical" evidence="1">
    <location>
        <begin position="117"/>
        <end position="139"/>
    </location>
</feature>
<evidence type="ECO:0000256" key="1">
    <source>
        <dbReference type="SAM" id="Phobius"/>
    </source>
</evidence>
<dbReference type="AlphaFoldDB" id="A0A418XWE8"/>
<protein>
    <recommendedName>
        <fullName evidence="4">Yip1 domain-containing protein</fullName>
    </recommendedName>
</protein>
<comment type="caution">
    <text evidence="2">The sequence shown here is derived from an EMBL/GenBank/DDBJ whole genome shotgun (WGS) entry which is preliminary data.</text>
</comment>
<proteinExistence type="predicted"/>
<keyword evidence="3" id="KW-1185">Reference proteome</keyword>
<dbReference type="OrthoDB" id="6717649at2"/>
<accession>A0A418XWE8</accession>
<evidence type="ECO:0000313" key="3">
    <source>
        <dbReference type="Proteomes" id="UP000283734"/>
    </source>
</evidence>
<dbReference type="RefSeq" id="WP_119918069.1">
    <property type="nucleotide sequence ID" value="NZ_CAXGPP010000042.1"/>
</dbReference>
<reference evidence="2 3" key="1">
    <citation type="submission" date="2018-09" db="EMBL/GenBank/DDBJ databases">
        <title>Alcanivorax profundi sp. nov., isolated from 1000 m-depth seawater of the Mariana Trench.</title>
        <authorList>
            <person name="Liu J."/>
        </authorList>
    </citation>
    <scope>NUCLEOTIDE SEQUENCE [LARGE SCALE GENOMIC DNA]</scope>
    <source>
        <strain evidence="2 3">MTEO17</strain>
    </source>
</reference>
<dbReference type="EMBL" id="QYYA01000003">
    <property type="protein sequence ID" value="RJG17148.1"/>
    <property type="molecule type" value="Genomic_DNA"/>
</dbReference>
<gene>
    <name evidence="2" type="ORF">D4A39_10440</name>
</gene>
<feature type="transmembrane region" description="Helical" evidence="1">
    <location>
        <begin position="52"/>
        <end position="75"/>
    </location>
</feature>
<evidence type="ECO:0000313" key="2">
    <source>
        <dbReference type="EMBL" id="RJG17148.1"/>
    </source>
</evidence>
<keyword evidence="1" id="KW-0472">Membrane</keyword>
<feature type="transmembrane region" description="Helical" evidence="1">
    <location>
        <begin position="28"/>
        <end position="45"/>
    </location>
</feature>
<organism evidence="2 3">
    <name type="scientific">Alcanivorax profundi</name>
    <dbReference type="NCBI Taxonomy" id="2338368"/>
    <lineage>
        <taxon>Bacteria</taxon>
        <taxon>Pseudomonadati</taxon>
        <taxon>Pseudomonadota</taxon>
        <taxon>Gammaproteobacteria</taxon>
        <taxon>Oceanospirillales</taxon>
        <taxon>Alcanivoracaceae</taxon>
        <taxon>Alcanivorax</taxon>
    </lineage>
</organism>
<feature type="transmembrane region" description="Helical" evidence="1">
    <location>
        <begin position="145"/>
        <end position="169"/>
    </location>
</feature>
<keyword evidence="1" id="KW-0812">Transmembrane</keyword>
<feature type="transmembrane region" description="Helical" evidence="1">
    <location>
        <begin position="87"/>
        <end position="110"/>
    </location>
</feature>
<name>A0A418XWE8_9GAMM</name>
<keyword evidence="1" id="KW-1133">Transmembrane helix</keyword>